<dbReference type="InterPro" id="IPR025669">
    <property type="entry name" value="AAA_dom"/>
</dbReference>
<dbReference type="InterPro" id="IPR050678">
    <property type="entry name" value="DNA_Partitioning_ATPase"/>
</dbReference>
<dbReference type="SUPFAM" id="SSF52540">
    <property type="entry name" value="P-loop containing nucleoside triphosphate hydrolases"/>
    <property type="match status" value="1"/>
</dbReference>
<proteinExistence type="predicted"/>
<organism evidence="2 3">
    <name type="scientific">Borreliella californiensis</name>
    <dbReference type="NCBI Taxonomy" id="373543"/>
    <lineage>
        <taxon>Bacteria</taxon>
        <taxon>Pseudomonadati</taxon>
        <taxon>Spirochaetota</taxon>
        <taxon>Spirochaetia</taxon>
        <taxon>Spirochaetales</taxon>
        <taxon>Borreliaceae</taxon>
        <taxon>Borreliella</taxon>
    </lineage>
</organism>
<name>A0A7W9ZMB1_9SPIR</name>
<evidence type="ECO:0000259" key="1">
    <source>
        <dbReference type="Pfam" id="PF13614"/>
    </source>
</evidence>
<dbReference type="CDD" id="cd02042">
    <property type="entry name" value="ParAB_family"/>
    <property type="match status" value="1"/>
</dbReference>
<reference evidence="2 3" key="1">
    <citation type="submission" date="2020-08" db="EMBL/GenBank/DDBJ databases">
        <title>Genomic Encyclopedia of Type Strains, Phase IV (KMG-IV): sequencing the most valuable type-strain genomes for metagenomic binning, comparative biology and taxonomic classification.</title>
        <authorList>
            <person name="Goeker M."/>
        </authorList>
    </citation>
    <scope>NUCLEOTIDE SEQUENCE [LARGE SCALE GENOMIC DNA]</scope>
    <source>
        <strain evidence="2 3">DSM 17989</strain>
    </source>
</reference>
<evidence type="ECO:0000313" key="3">
    <source>
        <dbReference type="Proteomes" id="UP000536100"/>
    </source>
</evidence>
<sequence length="99" mass="11111">MDNKKPKIITIASIKGGVGKSTSAIILATLLAKDYKVLLIDMDTQASTTSYFYKEISNQNIDIVNINVYRVLKEKLDVNDSIVKIKENLDLIPSYLTFK</sequence>
<feature type="domain" description="AAA" evidence="1">
    <location>
        <begin position="7"/>
        <end position="96"/>
    </location>
</feature>
<comment type="caution">
    <text evidence="2">The sequence shown here is derived from an EMBL/GenBank/DDBJ whole genome shotgun (WGS) entry which is preliminary data.</text>
</comment>
<dbReference type="Proteomes" id="UP000536100">
    <property type="component" value="Unassembled WGS sequence"/>
</dbReference>
<dbReference type="Pfam" id="PF13614">
    <property type="entry name" value="AAA_31"/>
    <property type="match status" value="1"/>
</dbReference>
<dbReference type="InterPro" id="IPR027417">
    <property type="entry name" value="P-loop_NTPase"/>
</dbReference>
<evidence type="ECO:0000313" key="2">
    <source>
        <dbReference type="EMBL" id="MBB6213770.1"/>
    </source>
</evidence>
<dbReference type="PANTHER" id="PTHR13696:SF52">
    <property type="entry name" value="PARA FAMILY PROTEIN CT_582"/>
    <property type="match status" value="1"/>
</dbReference>
<gene>
    <name evidence="2" type="ORF">HNP67_001265</name>
</gene>
<protein>
    <submittedName>
        <fullName evidence="2">Cellulose biosynthesis protein BcsQ</fullName>
    </submittedName>
</protein>
<dbReference type="EMBL" id="JACHFB010000009">
    <property type="protein sequence ID" value="MBB6213770.1"/>
    <property type="molecule type" value="Genomic_DNA"/>
</dbReference>
<dbReference type="Gene3D" id="3.40.50.300">
    <property type="entry name" value="P-loop containing nucleotide triphosphate hydrolases"/>
    <property type="match status" value="1"/>
</dbReference>
<dbReference type="PANTHER" id="PTHR13696">
    <property type="entry name" value="P-LOOP CONTAINING NUCLEOSIDE TRIPHOSPHATE HYDROLASE"/>
    <property type="match status" value="1"/>
</dbReference>
<accession>A0A7W9ZMB1</accession>
<dbReference type="AlphaFoldDB" id="A0A7W9ZMB1"/>